<dbReference type="InterPro" id="IPR000700">
    <property type="entry name" value="PAS-assoc_C"/>
</dbReference>
<evidence type="ECO:0000256" key="8">
    <source>
        <dbReference type="ARBA" id="ARBA00022741"/>
    </source>
</evidence>
<dbReference type="SUPFAM" id="SSF55874">
    <property type="entry name" value="ATPase domain of HSP90 chaperone/DNA topoisomerase II/histidine kinase"/>
    <property type="match status" value="1"/>
</dbReference>
<dbReference type="SMART" id="SM00387">
    <property type="entry name" value="HATPase_c"/>
    <property type="match status" value="1"/>
</dbReference>
<comment type="subcellular location">
    <subcellularLocation>
        <location evidence="3">Cell membrane</location>
        <topology evidence="3">Multi-pass membrane protein</topology>
    </subcellularLocation>
    <subcellularLocation>
        <location evidence="2">Membrane raft</location>
        <topology evidence="2">Multi-pass membrane protein</topology>
    </subcellularLocation>
</comment>
<dbReference type="InterPro" id="IPR036890">
    <property type="entry name" value="HATPase_C_sf"/>
</dbReference>
<dbReference type="STRING" id="334253.SAMN04487943_107164"/>
<comment type="catalytic activity">
    <reaction evidence="1">
        <text>ATP + protein L-histidine = ADP + protein N-phospho-L-histidine.</text>
        <dbReference type="EC" id="2.7.13.3"/>
    </reaction>
</comment>
<dbReference type="PANTHER" id="PTHR45453">
    <property type="entry name" value="PHOSPHATE REGULON SENSOR PROTEIN PHOR"/>
    <property type="match status" value="1"/>
</dbReference>
<protein>
    <recommendedName>
        <fullName evidence="4">histidine kinase</fullName>
        <ecNumber evidence="4">2.7.13.3</ecNumber>
    </recommendedName>
</protein>
<evidence type="ECO:0000256" key="9">
    <source>
        <dbReference type="ARBA" id="ARBA00022777"/>
    </source>
</evidence>
<accession>A0A1I4MWY8</accession>
<keyword evidence="8" id="KW-0547">Nucleotide-binding</keyword>
<reference evidence="19" key="1">
    <citation type="submission" date="2016-10" db="EMBL/GenBank/DDBJ databases">
        <authorList>
            <person name="Varghese N."/>
            <person name="Submissions S."/>
        </authorList>
    </citation>
    <scope>NUCLEOTIDE SEQUENCE [LARGE SCALE GENOMIC DNA]</scope>
    <source>
        <strain evidence="19">CGMCC 1.4250</strain>
    </source>
</reference>
<dbReference type="CDD" id="cd16922">
    <property type="entry name" value="HATPase_EvgS-ArcB-TorS-like"/>
    <property type="match status" value="1"/>
</dbReference>
<dbReference type="GO" id="GO:0005886">
    <property type="term" value="C:plasma membrane"/>
    <property type="evidence" value="ECO:0007669"/>
    <property type="project" value="UniProtKB-SubCell"/>
</dbReference>
<dbReference type="NCBIfam" id="TIGR00229">
    <property type="entry name" value="sensory_box"/>
    <property type="match status" value="1"/>
</dbReference>
<dbReference type="InterPro" id="IPR005467">
    <property type="entry name" value="His_kinase_dom"/>
</dbReference>
<keyword evidence="10" id="KW-0067">ATP-binding</keyword>
<evidence type="ECO:0000256" key="6">
    <source>
        <dbReference type="ARBA" id="ARBA00022553"/>
    </source>
</evidence>
<dbReference type="PROSITE" id="PS50109">
    <property type="entry name" value="HIS_KIN"/>
    <property type="match status" value="1"/>
</dbReference>
<evidence type="ECO:0000256" key="11">
    <source>
        <dbReference type="ARBA" id="ARBA00023012"/>
    </source>
</evidence>
<evidence type="ECO:0000256" key="13">
    <source>
        <dbReference type="SAM" id="Phobius"/>
    </source>
</evidence>
<dbReference type="Pfam" id="PF00512">
    <property type="entry name" value="HisKA"/>
    <property type="match status" value="1"/>
</dbReference>
<evidence type="ECO:0000259" key="14">
    <source>
        <dbReference type="PROSITE" id="PS50109"/>
    </source>
</evidence>
<evidence type="ECO:0000256" key="5">
    <source>
        <dbReference type="ARBA" id="ARBA00022475"/>
    </source>
</evidence>
<keyword evidence="6" id="KW-0597">Phosphoprotein</keyword>
<evidence type="ECO:0000256" key="7">
    <source>
        <dbReference type="ARBA" id="ARBA00022679"/>
    </source>
</evidence>
<dbReference type="RefSeq" id="WP_091484238.1">
    <property type="nucleotide sequence ID" value="NZ_FOTR01000007.1"/>
</dbReference>
<dbReference type="InterPro" id="IPR003661">
    <property type="entry name" value="HisK_dim/P_dom"/>
</dbReference>
<keyword evidence="7" id="KW-0808">Transferase</keyword>
<evidence type="ECO:0000313" key="18">
    <source>
        <dbReference type="EMBL" id="SFM07832.1"/>
    </source>
</evidence>
<evidence type="ECO:0000259" key="16">
    <source>
        <dbReference type="PROSITE" id="PS50113"/>
    </source>
</evidence>
<name>A0A1I4MWY8_9BACI</name>
<keyword evidence="11" id="KW-0902">Two-component regulatory system</keyword>
<evidence type="ECO:0000313" key="19">
    <source>
        <dbReference type="Proteomes" id="UP000198565"/>
    </source>
</evidence>
<feature type="domain" description="PAS" evidence="15">
    <location>
        <begin position="117"/>
        <end position="190"/>
    </location>
</feature>
<evidence type="ECO:0000256" key="4">
    <source>
        <dbReference type="ARBA" id="ARBA00012438"/>
    </source>
</evidence>
<proteinExistence type="predicted"/>
<dbReference type="GO" id="GO:0000155">
    <property type="term" value="F:phosphorelay sensor kinase activity"/>
    <property type="evidence" value="ECO:0007669"/>
    <property type="project" value="InterPro"/>
</dbReference>
<keyword evidence="13" id="KW-0812">Transmembrane</keyword>
<dbReference type="SUPFAM" id="SSF158472">
    <property type="entry name" value="HAMP domain-like"/>
    <property type="match status" value="1"/>
</dbReference>
<evidence type="ECO:0000256" key="10">
    <source>
        <dbReference type="ARBA" id="ARBA00022840"/>
    </source>
</evidence>
<dbReference type="PROSITE" id="PS50112">
    <property type="entry name" value="PAS"/>
    <property type="match status" value="1"/>
</dbReference>
<feature type="domain" description="Histidine kinase" evidence="14">
    <location>
        <begin position="242"/>
        <end position="459"/>
    </location>
</feature>
<dbReference type="GO" id="GO:0006355">
    <property type="term" value="P:regulation of DNA-templated transcription"/>
    <property type="evidence" value="ECO:0007669"/>
    <property type="project" value="InterPro"/>
</dbReference>
<evidence type="ECO:0000259" key="15">
    <source>
        <dbReference type="PROSITE" id="PS50112"/>
    </source>
</evidence>
<dbReference type="InterPro" id="IPR035965">
    <property type="entry name" value="PAS-like_dom_sf"/>
</dbReference>
<dbReference type="Gene3D" id="3.30.565.10">
    <property type="entry name" value="Histidine kinase-like ATPase, C-terminal domain"/>
    <property type="match status" value="1"/>
</dbReference>
<dbReference type="PROSITE" id="PS50885">
    <property type="entry name" value="HAMP"/>
    <property type="match status" value="1"/>
</dbReference>
<dbReference type="GO" id="GO:0016036">
    <property type="term" value="P:cellular response to phosphate starvation"/>
    <property type="evidence" value="ECO:0007669"/>
    <property type="project" value="TreeGrafter"/>
</dbReference>
<evidence type="ECO:0000256" key="3">
    <source>
        <dbReference type="ARBA" id="ARBA00004651"/>
    </source>
</evidence>
<evidence type="ECO:0000256" key="2">
    <source>
        <dbReference type="ARBA" id="ARBA00004314"/>
    </source>
</evidence>
<dbReference type="SUPFAM" id="SSF47384">
    <property type="entry name" value="Homodimeric domain of signal transducing histidine kinase"/>
    <property type="match status" value="1"/>
</dbReference>
<dbReference type="PANTHER" id="PTHR45453:SF1">
    <property type="entry name" value="PHOSPHATE REGULON SENSOR PROTEIN PHOR"/>
    <property type="match status" value="1"/>
</dbReference>
<dbReference type="GO" id="GO:0004721">
    <property type="term" value="F:phosphoprotein phosphatase activity"/>
    <property type="evidence" value="ECO:0007669"/>
    <property type="project" value="TreeGrafter"/>
</dbReference>
<dbReference type="FunFam" id="3.30.565.10:FF:000023">
    <property type="entry name" value="PAS domain-containing sensor histidine kinase"/>
    <property type="match status" value="1"/>
</dbReference>
<dbReference type="GO" id="GO:0005524">
    <property type="term" value="F:ATP binding"/>
    <property type="evidence" value="ECO:0007669"/>
    <property type="project" value="UniProtKB-KW"/>
</dbReference>
<dbReference type="InterPro" id="IPR003660">
    <property type="entry name" value="HAMP_dom"/>
</dbReference>
<dbReference type="PRINTS" id="PR00344">
    <property type="entry name" value="BCTRLSENSOR"/>
</dbReference>
<dbReference type="OrthoDB" id="9813151at2"/>
<evidence type="ECO:0000256" key="1">
    <source>
        <dbReference type="ARBA" id="ARBA00000085"/>
    </source>
</evidence>
<dbReference type="EC" id="2.7.13.3" evidence="4"/>
<keyword evidence="19" id="KW-1185">Reference proteome</keyword>
<feature type="domain" description="HAMP" evidence="17">
    <location>
        <begin position="60"/>
        <end position="112"/>
    </location>
</feature>
<dbReference type="SMART" id="SM00091">
    <property type="entry name" value="PAS"/>
    <property type="match status" value="1"/>
</dbReference>
<feature type="transmembrane region" description="Helical" evidence="13">
    <location>
        <begin position="12"/>
        <end position="32"/>
    </location>
</feature>
<dbReference type="Pfam" id="PF00989">
    <property type="entry name" value="PAS"/>
    <property type="match status" value="1"/>
</dbReference>
<dbReference type="CDD" id="cd06225">
    <property type="entry name" value="HAMP"/>
    <property type="match status" value="1"/>
</dbReference>
<dbReference type="InterPro" id="IPR050351">
    <property type="entry name" value="BphY/WalK/GraS-like"/>
</dbReference>
<dbReference type="GO" id="GO:0045121">
    <property type="term" value="C:membrane raft"/>
    <property type="evidence" value="ECO:0007669"/>
    <property type="project" value="UniProtKB-SubCell"/>
</dbReference>
<dbReference type="PROSITE" id="PS50113">
    <property type="entry name" value="PAC"/>
    <property type="match status" value="1"/>
</dbReference>
<keyword evidence="9 18" id="KW-0418">Kinase</keyword>
<feature type="transmembrane region" description="Helical" evidence="13">
    <location>
        <begin position="38"/>
        <end position="59"/>
    </location>
</feature>
<dbReference type="SMART" id="SM00388">
    <property type="entry name" value="HisKA"/>
    <property type="match status" value="1"/>
</dbReference>
<keyword evidence="13" id="KW-1133">Transmembrane helix</keyword>
<dbReference type="Pfam" id="PF02518">
    <property type="entry name" value="HATPase_c"/>
    <property type="match status" value="1"/>
</dbReference>
<dbReference type="CDD" id="cd00130">
    <property type="entry name" value="PAS"/>
    <property type="match status" value="1"/>
</dbReference>
<dbReference type="AlphaFoldDB" id="A0A1I4MWY8"/>
<dbReference type="InterPro" id="IPR000014">
    <property type="entry name" value="PAS"/>
</dbReference>
<dbReference type="InterPro" id="IPR003594">
    <property type="entry name" value="HATPase_dom"/>
</dbReference>
<sequence length="459" mass="52908">MDVKKRMNLFYRYILMTASVFILIGIVILPLTSEEEQFFVLFSLIIGFIILLVLIYHMFENYVRPIRASINVTNELVKGNYNARTYVKPHGEAQQLSNAINVLARNLQEMSIQEKMQGSQWKTVMNNMESGLMLIDERGYVHLINRKFMQMFGKNSVDYIGFLYYDVLQDDAIHKVVQETFLYEEKMTGNITKSINGEKHYFEVVGAPVINDVKELKGAVLVFHDITDLKRVEEMRKDFVANVSHELKTPITSIRGFAETLLEDEMAEDEIKEQFLTIILKESTRLQSLVHDLLELSKIEKEEMKLSTKLIEVDEWLQSSLTLMEQQASNKSLQFIKEIKPNISFHGDPDRLQQVVLNLMYNAINYTAEEGSIFLRVDENDNEVIIEVEDTGIGIPEEARQRIFERFYRVDRARSRNTGGTGLGLAIVKHIVEVHQGTISVSSEMGKGSCFIVKIPKKW</sequence>
<dbReference type="InterPro" id="IPR036097">
    <property type="entry name" value="HisK_dim/P_sf"/>
</dbReference>
<evidence type="ECO:0000256" key="12">
    <source>
        <dbReference type="ARBA" id="ARBA00023136"/>
    </source>
</evidence>
<dbReference type="CDD" id="cd00082">
    <property type="entry name" value="HisKA"/>
    <property type="match status" value="1"/>
</dbReference>
<dbReference type="Gene3D" id="3.30.450.20">
    <property type="entry name" value="PAS domain"/>
    <property type="match status" value="1"/>
</dbReference>
<gene>
    <name evidence="18" type="ORF">SAMN04487943_107164</name>
</gene>
<keyword evidence="12 13" id="KW-0472">Membrane</keyword>
<dbReference type="Gene3D" id="1.10.287.130">
    <property type="match status" value="1"/>
</dbReference>
<dbReference type="Proteomes" id="UP000198565">
    <property type="component" value="Unassembled WGS sequence"/>
</dbReference>
<dbReference type="Gene3D" id="6.10.340.10">
    <property type="match status" value="1"/>
</dbReference>
<dbReference type="NCBIfam" id="NF046044">
    <property type="entry name" value="PnpS"/>
    <property type="match status" value="1"/>
</dbReference>
<dbReference type="InterPro" id="IPR013767">
    <property type="entry name" value="PAS_fold"/>
</dbReference>
<keyword evidence="5" id="KW-1003">Cell membrane</keyword>
<dbReference type="FunFam" id="1.10.287.130:FF:000001">
    <property type="entry name" value="Two-component sensor histidine kinase"/>
    <property type="match status" value="1"/>
</dbReference>
<dbReference type="EMBL" id="FOTR01000007">
    <property type="protein sequence ID" value="SFM07832.1"/>
    <property type="molecule type" value="Genomic_DNA"/>
</dbReference>
<organism evidence="18 19">
    <name type="scientific">Gracilibacillus orientalis</name>
    <dbReference type="NCBI Taxonomy" id="334253"/>
    <lineage>
        <taxon>Bacteria</taxon>
        <taxon>Bacillati</taxon>
        <taxon>Bacillota</taxon>
        <taxon>Bacilli</taxon>
        <taxon>Bacillales</taxon>
        <taxon>Bacillaceae</taxon>
        <taxon>Gracilibacillus</taxon>
    </lineage>
</organism>
<feature type="domain" description="PAC" evidence="16">
    <location>
        <begin position="185"/>
        <end position="238"/>
    </location>
</feature>
<dbReference type="InterPro" id="IPR004358">
    <property type="entry name" value="Sig_transdc_His_kin-like_C"/>
</dbReference>
<evidence type="ECO:0000259" key="17">
    <source>
        <dbReference type="PROSITE" id="PS50885"/>
    </source>
</evidence>
<dbReference type="SUPFAM" id="SSF55785">
    <property type="entry name" value="PYP-like sensor domain (PAS domain)"/>
    <property type="match status" value="1"/>
</dbReference>